<evidence type="ECO:0000256" key="11">
    <source>
        <dbReference type="SAM" id="MobiDB-lite"/>
    </source>
</evidence>
<reference evidence="14 15" key="1">
    <citation type="journal article" date="2015" name="Genome Biol. Evol.">
        <title>Comparative Genomics of a Bacterivorous Green Alga Reveals Evolutionary Causalities and Consequences of Phago-Mixotrophic Mode of Nutrition.</title>
        <authorList>
            <person name="Burns J.A."/>
            <person name="Paasch A."/>
            <person name="Narechania A."/>
            <person name="Kim E."/>
        </authorList>
    </citation>
    <scope>NUCLEOTIDE SEQUENCE [LARGE SCALE GENOMIC DNA]</scope>
    <source>
        <strain evidence="14 15">PLY_AMNH</strain>
    </source>
</reference>
<feature type="domain" description="Ion transport" evidence="13">
    <location>
        <begin position="1"/>
        <end position="191"/>
    </location>
</feature>
<evidence type="ECO:0000256" key="5">
    <source>
        <dbReference type="ARBA" id="ARBA00022737"/>
    </source>
</evidence>
<dbReference type="PANTHER" id="PTHR46988:SF2">
    <property type="entry name" value="TWO PORE CALCIUM CHANNEL PROTEIN 1"/>
    <property type="match status" value="1"/>
</dbReference>
<feature type="compositionally biased region" description="Polar residues" evidence="11">
    <location>
        <begin position="262"/>
        <end position="271"/>
    </location>
</feature>
<feature type="compositionally biased region" description="Polar residues" evidence="11">
    <location>
        <begin position="278"/>
        <end position="291"/>
    </location>
</feature>
<dbReference type="Pfam" id="PF00520">
    <property type="entry name" value="Ion_trans"/>
    <property type="match status" value="1"/>
</dbReference>
<name>A0AAE0BI41_9CHLO</name>
<evidence type="ECO:0000313" key="15">
    <source>
        <dbReference type="Proteomes" id="UP001190700"/>
    </source>
</evidence>
<evidence type="ECO:0000256" key="4">
    <source>
        <dbReference type="ARBA" id="ARBA00022692"/>
    </source>
</evidence>
<dbReference type="SUPFAM" id="SSF81324">
    <property type="entry name" value="Voltage-gated potassium channels"/>
    <property type="match status" value="1"/>
</dbReference>
<keyword evidence="3" id="KW-0107">Calcium channel</keyword>
<evidence type="ECO:0000256" key="9">
    <source>
        <dbReference type="ARBA" id="ARBA00023136"/>
    </source>
</evidence>
<evidence type="ECO:0000256" key="3">
    <source>
        <dbReference type="ARBA" id="ARBA00022673"/>
    </source>
</evidence>
<evidence type="ECO:0000259" key="13">
    <source>
        <dbReference type="Pfam" id="PF00520"/>
    </source>
</evidence>
<evidence type="ECO:0000256" key="1">
    <source>
        <dbReference type="ARBA" id="ARBA00004141"/>
    </source>
</evidence>
<keyword evidence="3" id="KW-0109">Calcium transport</keyword>
<protein>
    <recommendedName>
        <fullName evidence="13">Ion transport domain-containing protein</fullName>
    </recommendedName>
</protein>
<keyword evidence="15" id="KW-1185">Reference proteome</keyword>
<dbReference type="InterPro" id="IPR044581">
    <property type="entry name" value="TPC1_plant"/>
</dbReference>
<evidence type="ECO:0000256" key="2">
    <source>
        <dbReference type="ARBA" id="ARBA00022448"/>
    </source>
</evidence>
<dbReference type="AlphaFoldDB" id="A0AAE0BI41"/>
<evidence type="ECO:0000256" key="6">
    <source>
        <dbReference type="ARBA" id="ARBA00022837"/>
    </source>
</evidence>
<feature type="region of interest" description="Disordered" evidence="11">
    <location>
        <begin position="261"/>
        <end position="300"/>
    </location>
</feature>
<organism evidence="14 15">
    <name type="scientific">Cymbomonas tetramitiformis</name>
    <dbReference type="NCBI Taxonomy" id="36881"/>
    <lineage>
        <taxon>Eukaryota</taxon>
        <taxon>Viridiplantae</taxon>
        <taxon>Chlorophyta</taxon>
        <taxon>Pyramimonadophyceae</taxon>
        <taxon>Pyramimonadales</taxon>
        <taxon>Pyramimonadaceae</taxon>
        <taxon>Cymbomonas</taxon>
    </lineage>
</organism>
<feature type="transmembrane region" description="Helical" evidence="12">
    <location>
        <begin position="77"/>
        <end position="95"/>
    </location>
</feature>
<keyword evidence="8" id="KW-0406">Ion transport</keyword>
<evidence type="ECO:0000313" key="14">
    <source>
        <dbReference type="EMBL" id="KAK3237028.1"/>
    </source>
</evidence>
<dbReference type="PANTHER" id="PTHR46988">
    <property type="entry name" value="TWO PORE CALCIUM CHANNEL PROTEIN 1"/>
    <property type="match status" value="1"/>
</dbReference>
<sequence>FLRSNANCFDFGVTLISLAVSIFVFVPNEYNEQKAVKFAVFLRSLRLLRFCEKVPVISILFETFIRILPAVKTYVELLLCTMFFYSCLGLEIFGGKISTNPDSPYFQKLVGTDYAEQNYWPFNFNDMASGMVTLFEILVVSGWHTVAEGHEAVTDIWAKVYFSSFYILGVLICSNIVIAIVLDRYMEEYTRVDQKIIVEGEAEVSKSRATFDASSITGTTTGIEGTFIVRVEASQGRCSINETLDDNALLEKVFTKECYPTTPVQGGSSPNARFETQPLLSSTTEELNHASTFGGEEDSK</sequence>
<dbReference type="Gene3D" id="1.20.120.350">
    <property type="entry name" value="Voltage-gated potassium channels. Chain C"/>
    <property type="match status" value="1"/>
</dbReference>
<keyword evidence="5" id="KW-0677">Repeat</keyword>
<dbReference type="Gene3D" id="1.10.287.70">
    <property type="match status" value="1"/>
</dbReference>
<gene>
    <name evidence="14" type="ORF">CYMTET_52866</name>
</gene>
<keyword evidence="9 12" id="KW-0472">Membrane</keyword>
<comment type="caution">
    <text evidence="14">The sequence shown here is derived from an EMBL/GenBank/DDBJ whole genome shotgun (WGS) entry which is preliminary data.</text>
</comment>
<evidence type="ECO:0000256" key="10">
    <source>
        <dbReference type="ARBA" id="ARBA00023303"/>
    </source>
</evidence>
<feature type="transmembrane region" description="Helical" evidence="12">
    <location>
        <begin position="7"/>
        <end position="27"/>
    </location>
</feature>
<dbReference type="GO" id="GO:0016020">
    <property type="term" value="C:membrane"/>
    <property type="evidence" value="ECO:0007669"/>
    <property type="project" value="UniProtKB-SubCell"/>
</dbReference>
<dbReference type="InterPro" id="IPR005821">
    <property type="entry name" value="Ion_trans_dom"/>
</dbReference>
<proteinExistence type="predicted"/>
<dbReference type="Proteomes" id="UP001190700">
    <property type="component" value="Unassembled WGS sequence"/>
</dbReference>
<comment type="subcellular location">
    <subcellularLocation>
        <location evidence="1">Membrane</location>
        <topology evidence="1">Multi-pass membrane protein</topology>
    </subcellularLocation>
</comment>
<dbReference type="EMBL" id="LGRX02034722">
    <property type="protein sequence ID" value="KAK3237028.1"/>
    <property type="molecule type" value="Genomic_DNA"/>
</dbReference>
<feature type="non-terminal residue" evidence="14">
    <location>
        <position position="1"/>
    </location>
</feature>
<keyword evidence="6" id="KW-0106">Calcium</keyword>
<keyword evidence="10" id="KW-0407">Ion channel</keyword>
<keyword evidence="7 12" id="KW-1133">Transmembrane helix</keyword>
<dbReference type="GO" id="GO:0005245">
    <property type="term" value="F:voltage-gated calcium channel activity"/>
    <property type="evidence" value="ECO:0007669"/>
    <property type="project" value="InterPro"/>
</dbReference>
<accession>A0AAE0BI41</accession>
<feature type="transmembrane region" description="Helical" evidence="12">
    <location>
        <begin position="160"/>
        <end position="182"/>
    </location>
</feature>
<evidence type="ECO:0000256" key="12">
    <source>
        <dbReference type="SAM" id="Phobius"/>
    </source>
</evidence>
<evidence type="ECO:0000256" key="7">
    <source>
        <dbReference type="ARBA" id="ARBA00022989"/>
    </source>
</evidence>
<keyword evidence="2" id="KW-0813">Transport</keyword>
<evidence type="ECO:0000256" key="8">
    <source>
        <dbReference type="ARBA" id="ARBA00023065"/>
    </source>
</evidence>
<keyword evidence="4 12" id="KW-0812">Transmembrane</keyword>
<dbReference type="InterPro" id="IPR027359">
    <property type="entry name" value="Volt_channel_dom_sf"/>
</dbReference>